<dbReference type="InterPro" id="IPR007078">
    <property type="entry name" value="Haem_export_protD_CcmD"/>
</dbReference>
<comment type="function">
    <text evidence="1 12">Required for the export of heme to the periplasm for the biogenesis of c-type cytochromes.</text>
</comment>
<protein>
    <recommendedName>
        <fullName evidence="4 12">Heme exporter protein D</fullName>
    </recommendedName>
</protein>
<gene>
    <name evidence="13" type="primary">ccmD</name>
    <name evidence="13" type="ORF">ACG04R_21340</name>
</gene>
<keyword evidence="5 12" id="KW-0813">Transport</keyword>
<keyword evidence="7 12" id="KW-0997">Cell inner membrane</keyword>
<dbReference type="Pfam" id="PF04995">
    <property type="entry name" value="CcmD"/>
    <property type="match status" value="1"/>
</dbReference>
<evidence type="ECO:0000313" key="14">
    <source>
        <dbReference type="Proteomes" id="UP001606134"/>
    </source>
</evidence>
<sequence>MQWNSAREFFLMGGYAFYVWGSLGACAVAMLAEPWLIVRQRRAIEQSLRDQFDAQAGEAP</sequence>
<evidence type="ECO:0000313" key="13">
    <source>
        <dbReference type="EMBL" id="MFG6489242.1"/>
    </source>
</evidence>
<evidence type="ECO:0000256" key="3">
    <source>
        <dbReference type="ARBA" id="ARBA00008741"/>
    </source>
</evidence>
<proteinExistence type="inferred from homology"/>
<keyword evidence="8 12" id="KW-0812">Transmembrane</keyword>
<dbReference type="NCBIfam" id="TIGR03141">
    <property type="entry name" value="cytochro_ccmD"/>
    <property type="match status" value="1"/>
</dbReference>
<dbReference type="Proteomes" id="UP001606134">
    <property type="component" value="Unassembled WGS sequence"/>
</dbReference>
<keyword evidence="6 12" id="KW-1003">Cell membrane</keyword>
<comment type="caution">
    <text evidence="13">The sequence shown here is derived from an EMBL/GenBank/DDBJ whole genome shotgun (WGS) entry which is preliminary data.</text>
</comment>
<comment type="similarity">
    <text evidence="3 12">Belongs to the CcmD/CycX/HelD family.</text>
</comment>
<comment type="subcellular location">
    <subcellularLocation>
        <location evidence="2 12">Cell inner membrane</location>
        <topology evidence="2 12">Single-pass membrane protein</topology>
    </subcellularLocation>
</comment>
<reference evidence="13 14" key="1">
    <citation type="submission" date="2024-08" db="EMBL/GenBank/DDBJ databases">
        <authorList>
            <person name="Lu H."/>
        </authorList>
    </citation>
    <scope>NUCLEOTIDE SEQUENCE [LARGE SCALE GENOMIC DNA]</scope>
    <source>
        <strain evidence="13 14">BYS78W</strain>
    </source>
</reference>
<evidence type="ECO:0000256" key="6">
    <source>
        <dbReference type="ARBA" id="ARBA00022475"/>
    </source>
</evidence>
<keyword evidence="9 12" id="KW-0201">Cytochrome c-type biogenesis</keyword>
<keyword evidence="11 12" id="KW-0472">Membrane</keyword>
<dbReference type="RefSeq" id="WP_394415575.1">
    <property type="nucleotide sequence ID" value="NZ_JBIGIC010000012.1"/>
</dbReference>
<evidence type="ECO:0000256" key="10">
    <source>
        <dbReference type="ARBA" id="ARBA00022989"/>
    </source>
</evidence>
<evidence type="ECO:0000256" key="8">
    <source>
        <dbReference type="ARBA" id="ARBA00022692"/>
    </source>
</evidence>
<accession>A0ABW7HH43</accession>
<evidence type="ECO:0000256" key="9">
    <source>
        <dbReference type="ARBA" id="ARBA00022748"/>
    </source>
</evidence>
<dbReference type="EMBL" id="JBIGIC010000012">
    <property type="protein sequence ID" value="MFG6489242.1"/>
    <property type="molecule type" value="Genomic_DNA"/>
</dbReference>
<keyword evidence="10 12" id="KW-1133">Transmembrane helix</keyword>
<evidence type="ECO:0000256" key="5">
    <source>
        <dbReference type="ARBA" id="ARBA00022448"/>
    </source>
</evidence>
<evidence type="ECO:0000256" key="2">
    <source>
        <dbReference type="ARBA" id="ARBA00004377"/>
    </source>
</evidence>
<dbReference type="PROSITE" id="PS51257">
    <property type="entry name" value="PROKAR_LIPOPROTEIN"/>
    <property type="match status" value="1"/>
</dbReference>
<organism evidence="13 14">
    <name type="scientific">Pelomonas candidula</name>
    <dbReference type="NCBI Taxonomy" id="3299025"/>
    <lineage>
        <taxon>Bacteria</taxon>
        <taxon>Pseudomonadati</taxon>
        <taxon>Pseudomonadota</taxon>
        <taxon>Betaproteobacteria</taxon>
        <taxon>Burkholderiales</taxon>
        <taxon>Sphaerotilaceae</taxon>
        <taxon>Roseateles</taxon>
    </lineage>
</organism>
<evidence type="ECO:0000256" key="1">
    <source>
        <dbReference type="ARBA" id="ARBA00002442"/>
    </source>
</evidence>
<evidence type="ECO:0000256" key="11">
    <source>
        <dbReference type="ARBA" id="ARBA00023136"/>
    </source>
</evidence>
<evidence type="ECO:0000256" key="12">
    <source>
        <dbReference type="RuleBase" id="RU363101"/>
    </source>
</evidence>
<feature type="transmembrane region" description="Helical" evidence="12">
    <location>
        <begin position="15"/>
        <end position="38"/>
    </location>
</feature>
<evidence type="ECO:0000256" key="4">
    <source>
        <dbReference type="ARBA" id="ARBA00016461"/>
    </source>
</evidence>
<name>A0ABW7HH43_9BURK</name>
<evidence type="ECO:0000256" key="7">
    <source>
        <dbReference type="ARBA" id="ARBA00022519"/>
    </source>
</evidence>
<keyword evidence="14" id="KW-1185">Reference proteome</keyword>